<dbReference type="InterPro" id="IPR005829">
    <property type="entry name" value="Sugar_transporter_CS"/>
</dbReference>
<evidence type="ECO:0000256" key="5">
    <source>
        <dbReference type="ARBA" id="ARBA00023136"/>
    </source>
</evidence>
<name>A0A066XMA5_COLSU</name>
<evidence type="ECO:0000313" key="8">
    <source>
        <dbReference type="EMBL" id="KDN70328.1"/>
    </source>
</evidence>
<feature type="transmembrane region" description="Helical" evidence="6">
    <location>
        <begin position="265"/>
        <end position="287"/>
    </location>
</feature>
<evidence type="ECO:0000313" key="9">
    <source>
        <dbReference type="Proteomes" id="UP000027238"/>
    </source>
</evidence>
<feature type="transmembrane region" description="Helical" evidence="6">
    <location>
        <begin position="151"/>
        <end position="169"/>
    </location>
</feature>
<dbReference type="PROSITE" id="PS00216">
    <property type="entry name" value="SUGAR_TRANSPORT_1"/>
    <property type="match status" value="2"/>
</dbReference>
<feature type="transmembrane region" description="Helical" evidence="6">
    <location>
        <begin position="362"/>
        <end position="379"/>
    </location>
</feature>
<dbReference type="PANTHER" id="PTHR48022">
    <property type="entry name" value="PLASTIDIC GLUCOSE TRANSPORTER 4"/>
    <property type="match status" value="1"/>
</dbReference>
<feature type="transmembrane region" description="Helical" evidence="6">
    <location>
        <begin position="109"/>
        <end position="131"/>
    </location>
</feature>
<evidence type="ECO:0000256" key="1">
    <source>
        <dbReference type="ARBA" id="ARBA00004141"/>
    </source>
</evidence>
<dbReference type="InterPro" id="IPR050360">
    <property type="entry name" value="MFS_Sugar_Transporters"/>
</dbReference>
<dbReference type="Gene3D" id="1.20.1250.20">
    <property type="entry name" value="MFS general substrate transporter like domains"/>
    <property type="match status" value="1"/>
</dbReference>
<dbReference type="SUPFAM" id="SSF103473">
    <property type="entry name" value="MFS general substrate transporter"/>
    <property type="match status" value="1"/>
</dbReference>
<keyword evidence="3 6" id="KW-0812">Transmembrane</keyword>
<keyword evidence="4 6" id="KW-1133">Transmembrane helix</keyword>
<feature type="domain" description="Major facilitator superfamily (MFS) profile" evidence="7">
    <location>
        <begin position="1"/>
        <end position="417"/>
    </location>
</feature>
<evidence type="ECO:0000259" key="7">
    <source>
        <dbReference type="PROSITE" id="PS50850"/>
    </source>
</evidence>
<dbReference type="HOGENOM" id="CLU_001265_30_13_1"/>
<sequence>MSAVINFFKPPTTKVAHFAKYQNNTHPTWYKDAGLRKNVLHCVGLYFCVFYLGFDASLMNVCSCRPSSTPFFASWVSDRWGRKWALVVGSLLLILGAFLNAFATDIAMFIGGRVIIGAAGPFGKITGIALVQELAHPRLRPYVGTAYYANYYVGQVVAAWFCFGALSWPSTDWRWRAPCLFQAAAPAFVLVHPLFIPESPRWLVKNDRSEEALKILADEHANGYENDPLVLYEYTEICRAIDKERLSQNSKYSDFFKTSGNRRRLLVLVTMGTGSNWVGNGIIAYYLSPALKLVGITSPTAIAGINGGLAIWSLLWAYTGAMSAERLGRRFLWITGTAGMCATYAVLTGLSGSFAANPSRPVGIAVVSMMFIFKTFYCMSWSPLPFAYGAEILPYSLRLKGLGIELSVQSIALTFNQ</sequence>
<proteinExistence type="inferred from homology"/>
<organism evidence="8 9">
    <name type="scientific">Colletotrichum sublineola</name>
    <name type="common">Sorghum anthracnose fungus</name>
    <dbReference type="NCBI Taxonomy" id="1173701"/>
    <lineage>
        <taxon>Eukaryota</taxon>
        <taxon>Fungi</taxon>
        <taxon>Dikarya</taxon>
        <taxon>Ascomycota</taxon>
        <taxon>Pezizomycotina</taxon>
        <taxon>Sordariomycetes</taxon>
        <taxon>Hypocreomycetidae</taxon>
        <taxon>Glomerellales</taxon>
        <taxon>Glomerellaceae</taxon>
        <taxon>Colletotrichum</taxon>
        <taxon>Colletotrichum graminicola species complex</taxon>
    </lineage>
</organism>
<reference evidence="9" key="1">
    <citation type="journal article" date="2014" name="Genome Announc.">
        <title>Draft genome sequence of Colletotrichum sublineola, a destructive pathogen of cultivated sorghum.</title>
        <authorList>
            <person name="Baroncelli R."/>
            <person name="Sanz-Martin J.M."/>
            <person name="Rech G.E."/>
            <person name="Sukno S.A."/>
            <person name="Thon M.R."/>
        </authorList>
    </citation>
    <scope>NUCLEOTIDE SEQUENCE [LARGE SCALE GENOMIC DNA]</scope>
    <source>
        <strain evidence="9">TX430BB</strain>
    </source>
</reference>
<gene>
    <name evidence="8" type="ORF">CSUB01_11580</name>
</gene>
<feature type="transmembrane region" description="Helical" evidence="6">
    <location>
        <begin position="84"/>
        <end position="103"/>
    </location>
</feature>
<dbReference type="AlphaFoldDB" id="A0A066XMA5"/>
<comment type="similarity">
    <text evidence="2">Belongs to the major facilitator superfamily. Sugar transporter (TC 2.A.1.1) family.</text>
</comment>
<dbReference type="OrthoDB" id="6133115at2759"/>
<dbReference type="OMA" id="IPQWEEY"/>
<keyword evidence="9" id="KW-1185">Reference proteome</keyword>
<keyword evidence="5 6" id="KW-0472">Membrane</keyword>
<protein>
    <recommendedName>
        <fullName evidence="7">Major facilitator superfamily (MFS) profile domain-containing protein</fullName>
    </recommendedName>
</protein>
<dbReference type="PROSITE" id="PS50850">
    <property type="entry name" value="MFS"/>
    <property type="match status" value="1"/>
</dbReference>
<dbReference type="EMBL" id="JMSE01000363">
    <property type="protein sequence ID" value="KDN70328.1"/>
    <property type="molecule type" value="Genomic_DNA"/>
</dbReference>
<dbReference type="eggNOG" id="KOG0254">
    <property type="taxonomic scope" value="Eukaryota"/>
</dbReference>
<dbReference type="GO" id="GO:0005351">
    <property type="term" value="F:carbohydrate:proton symporter activity"/>
    <property type="evidence" value="ECO:0007669"/>
    <property type="project" value="TreeGrafter"/>
</dbReference>
<dbReference type="GO" id="GO:0016020">
    <property type="term" value="C:membrane"/>
    <property type="evidence" value="ECO:0007669"/>
    <property type="project" value="UniProtKB-SubCell"/>
</dbReference>
<feature type="transmembrane region" description="Helical" evidence="6">
    <location>
        <begin position="293"/>
        <end position="319"/>
    </location>
</feature>
<evidence type="ECO:0000256" key="3">
    <source>
        <dbReference type="ARBA" id="ARBA00022692"/>
    </source>
</evidence>
<evidence type="ECO:0000256" key="2">
    <source>
        <dbReference type="ARBA" id="ARBA00010992"/>
    </source>
</evidence>
<dbReference type="InterPro" id="IPR005828">
    <property type="entry name" value="MFS_sugar_transport-like"/>
</dbReference>
<feature type="transmembrane region" description="Helical" evidence="6">
    <location>
        <begin position="43"/>
        <end position="63"/>
    </location>
</feature>
<dbReference type="InterPro" id="IPR036259">
    <property type="entry name" value="MFS_trans_sf"/>
</dbReference>
<accession>A0A066XMA5</accession>
<evidence type="ECO:0000256" key="6">
    <source>
        <dbReference type="SAM" id="Phobius"/>
    </source>
</evidence>
<feature type="transmembrane region" description="Helical" evidence="6">
    <location>
        <begin position="331"/>
        <end position="356"/>
    </location>
</feature>
<dbReference type="Pfam" id="PF00083">
    <property type="entry name" value="Sugar_tr"/>
    <property type="match status" value="1"/>
</dbReference>
<dbReference type="PANTHER" id="PTHR48022:SF52">
    <property type="entry name" value="SUGAR TRANSPORTER, PUTATIVE-RELATED"/>
    <property type="match status" value="1"/>
</dbReference>
<evidence type="ECO:0000256" key="4">
    <source>
        <dbReference type="ARBA" id="ARBA00022989"/>
    </source>
</evidence>
<comment type="subcellular location">
    <subcellularLocation>
        <location evidence="1">Membrane</location>
        <topology evidence="1">Multi-pass membrane protein</topology>
    </subcellularLocation>
</comment>
<dbReference type="InterPro" id="IPR020846">
    <property type="entry name" value="MFS_dom"/>
</dbReference>
<comment type="caution">
    <text evidence="8">The sequence shown here is derived from an EMBL/GenBank/DDBJ whole genome shotgun (WGS) entry which is preliminary data.</text>
</comment>
<dbReference type="Proteomes" id="UP000027238">
    <property type="component" value="Unassembled WGS sequence"/>
</dbReference>